<dbReference type="GO" id="GO:0005737">
    <property type="term" value="C:cytoplasm"/>
    <property type="evidence" value="ECO:0007669"/>
    <property type="project" value="UniProtKB-ARBA"/>
</dbReference>
<dbReference type="GO" id="GO:0009451">
    <property type="term" value="P:RNA modification"/>
    <property type="evidence" value="ECO:0007669"/>
    <property type="project" value="InterPro"/>
</dbReference>
<dbReference type="SMART" id="SM00184">
    <property type="entry name" value="RING"/>
    <property type="match status" value="1"/>
</dbReference>
<proteinExistence type="predicted"/>
<keyword evidence="2" id="KW-0862">Zinc</keyword>
<evidence type="ECO:0000256" key="1">
    <source>
        <dbReference type="ARBA" id="ARBA00022737"/>
    </source>
</evidence>
<evidence type="ECO:0000256" key="4">
    <source>
        <dbReference type="SAM" id="Phobius"/>
    </source>
</evidence>
<keyword evidence="7" id="KW-1185">Reference proteome</keyword>
<dbReference type="Pfam" id="PF13041">
    <property type="entry name" value="PPR_2"/>
    <property type="match status" value="1"/>
</dbReference>
<keyword evidence="4" id="KW-1133">Transmembrane helix</keyword>
<dbReference type="AlphaFoldDB" id="A0A498I3M6"/>
<feature type="domain" description="RING-type" evidence="5">
    <location>
        <begin position="686"/>
        <end position="728"/>
    </location>
</feature>
<keyword evidence="1" id="KW-0677">Repeat</keyword>
<evidence type="ECO:0000259" key="5">
    <source>
        <dbReference type="PROSITE" id="PS50089"/>
    </source>
</evidence>
<dbReference type="InterPro" id="IPR013083">
    <property type="entry name" value="Znf_RING/FYVE/PHD"/>
</dbReference>
<name>A0A498I3M6_MALDO</name>
<dbReference type="GO" id="GO:0008270">
    <property type="term" value="F:zinc ion binding"/>
    <property type="evidence" value="ECO:0007669"/>
    <property type="project" value="UniProtKB-KW"/>
</dbReference>
<dbReference type="InterPro" id="IPR046848">
    <property type="entry name" value="E_motif"/>
</dbReference>
<dbReference type="Gene3D" id="3.30.40.10">
    <property type="entry name" value="Zinc/RING finger domain, C3HC4 (zinc finger)"/>
    <property type="match status" value="1"/>
</dbReference>
<protein>
    <recommendedName>
        <fullName evidence="5">RING-type domain-containing protein</fullName>
    </recommendedName>
</protein>
<dbReference type="FunFam" id="1.25.40.10:FF:001093">
    <property type="entry name" value="Pentatricopeptide repeat-containing protein At2g34400"/>
    <property type="match status" value="1"/>
</dbReference>
<keyword evidence="4" id="KW-0472">Membrane</keyword>
<feature type="transmembrane region" description="Helical" evidence="4">
    <location>
        <begin position="544"/>
        <end position="573"/>
    </location>
</feature>
<feature type="repeat" description="PPR" evidence="3">
    <location>
        <begin position="184"/>
        <end position="218"/>
    </location>
</feature>
<dbReference type="FunFam" id="1.25.40.10:FF:000427">
    <property type="entry name" value="Pentatricopeptide repeat-containing protein chloroplastic"/>
    <property type="match status" value="1"/>
</dbReference>
<dbReference type="InterPro" id="IPR011990">
    <property type="entry name" value="TPR-like_helical_dom_sf"/>
</dbReference>
<reference evidence="6 7" key="1">
    <citation type="submission" date="2018-10" db="EMBL/GenBank/DDBJ databases">
        <title>A high-quality apple genome assembly.</title>
        <authorList>
            <person name="Hu J."/>
        </authorList>
    </citation>
    <scope>NUCLEOTIDE SEQUENCE [LARGE SCALE GENOMIC DNA]</scope>
    <source>
        <strain evidence="7">cv. HFTH1</strain>
        <tissue evidence="6">Young leaf</tissue>
    </source>
</reference>
<dbReference type="Proteomes" id="UP000290289">
    <property type="component" value="Chromosome 14"/>
</dbReference>
<comment type="caution">
    <text evidence="6">The sequence shown here is derived from an EMBL/GenBank/DDBJ whole genome shotgun (WGS) entry which is preliminary data.</text>
</comment>
<dbReference type="PANTHER" id="PTHR47926">
    <property type="entry name" value="PENTATRICOPEPTIDE REPEAT-CONTAINING PROTEIN"/>
    <property type="match status" value="1"/>
</dbReference>
<dbReference type="InterPro" id="IPR001841">
    <property type="entry name" value="Znf_RING"/>
</dbReference>
<dbReference type="PROSITE" id="PS50089">
    <property type="entry name" value="ZF_RING_2"/>
    <property type="match status" value="1"/>
</dbReference>
<dbReference type="InterPro" id="IPR002885">
    <property type="entry name" value="PPR_rpt"/>
</dbReference>
<dbReference type="PROSITE" id="PS51375">
    <property type="entry name" value="PPR"/>
    <property type="match status" value="2"/>
</dbReference>
<dbReference type="SUPFAM" id="SSF48452">
    <property type="entry name" value="TPR-like"/>
    <property type="match status" value="1"/>
</dbReference>
<evidence type="ECO:0000313" key="7">
    <source>
        <dbReference type="Proteomes" id="UP000290289"/>
    </source>
</evidence>
<dbReference type="InterPro" id="IPR046960">
    <property type="entry name" value="PPR_At4g14850-like_plant"/>
</dbReference>
<dbReference type="Pfam" id="PF01535">
    <property type="entry name" value="PPR"/>
    <property type="match status" value="4"/>
</dbReference>
<dbReference type="NCBIfam" id="TIGR00756">
    <property type="entry name" value="PPR"/>
    <property type="match status" value="2"/>
</dbReference>
<dbReference type="CDD" id="cd23119">
    <property type="entry name" value="RING-H2_NIPL1-like"/>
    <property type="match status" value="1"/>
</dbReference>
<dbReference type="SUPFAM" id="SSF57850">
    <property type="entry name" value="RING/U-box"/>
    <property type="match status" value="1"/>
</dbReference>
<evidence type="ECO:0000313" key="6">
    <source>
        <dbReference type="EMBL" id="RXH77499.1"/>
    </source>
</evidence>
<gene>
    <name evidence="6" type="ORF">DVH24_023773</name>
</gene>
<sequence length="731" mass="80380">MLKQLFRTKHTLVVTSHTSTATISRPLSSSSSWCSSSPVSDSTSTILNRSSGAFQLRRCKTRIANPSPRFHLPKTQLHTHLKPPKANQTLKTYLKSNSATKALLLFRDILRTSPATTDSYTLLFVLKACTQKSVSLEGKQLHALVLKYGFESIVYLQTSLMNMYSAAGDVVDAHLVFDEIPSKNIVCWTTLVSAYVDNQKPNEALQLFRQMQMHNVEPDQVTLTVALSACADLGALEMGEWINAYVCHKYGFDTDLCLNNALVNMYAKCGDIGTARRLFYRIREKDVMTWTSMIVGHALHGQAEEALTLFGQMKEASKNTRKIKRNGDFESGLVVPNHVTFIGVLMACSHAGMVEEGKWHFRSMSQEYGLKPREAHFGCMVDLFCRAGLLQDAYDFILKMTGPSNAVMWRTLLGACSLHGDIKLGSQVRVKLLELEPTYAGDDVTLSNIYAAKGMWDRKMVVRDQMKQRRPPGCSSIEVGRSISEFVSADDDHPLRTEIYEILRQLIATAAAKSPQLSSNPTPFLAVMESGELQRVGVVQRVPLLIVNFVAGALVLLFALAGFFTGGIAGALAGKASDSGVVRGAGLGAVAGAVLSVEILEASRDLLCLGRPGARRSSLMAEITEELICWRFEEVNLATSEVVTLANLRHDVYGGAETRGLSRNVLNKLPSHVVLKDTKAARGCCCTICLQDVEVGEIARTLPLCQHTFHLACVDKWLSKHASCPLCRRDV</sequence>
<keyword evidence="2" id="KW-0863">Zinc-finger</keyword>
<dbReference type="GO" id="GO:0003723">
    <property type="term" value="F:RNA binding"/>
    <property type="evidence" value="ECO:0007669"/>
    <property type="project" value="InterPro"/>
</dbReference>
<dbReference type="Pfam" id="PF13639">
    <property type="entry name" value="zf-RING_2"/>
    <property type="match status" value="1"/>
</dbReference>
<dbReference type="EMBL" id="RDQH01000340">
    <property type="protein sequence ID" value="RXH77499.1"/>
    <property type="molecule type" value="Genomic_DNA"/>
</dbReference>
<evidence type="ECO:0000256" key="3">
    <source>
        <dbReference type="PROSITE-ProRule" id="PRU00708"/>
    </source>
</evidence>
<organism evidence="6 7">
    <name type="scientific">Malus domestica</name>
    <name type="common">Apple</name>
    <name type="synonym">Pyrus malus</name>
    <dbReference type="NCBI Taxonomy" id="3750"/>
    <lineage>
        <taxon>Eukaryota</taxon>
        <taxon>Viridiplantae</taxon>
        <taxon>Streptophyta</taxon>
        <taxon>Embryophyta</taxon>
        <taxon>Tracheophyta</taxon>
        <taxon>Spermatophyta</taxon>
        <taxon>Magnoliopsida</taxon>
        <taxon>eudicotyledons</taxon>
        <taxon>Gunneridae</taxon>
        <taxon>Pentapetalae</taxon>
        <taxon>rosids</taxon>
        <taxon>fabids</taxon>
        <taxon>Rosales</taxon>
        <taxon>Rosaceae</taxon>
        <taxon>Amygdaloideae</taxon>
        <taxon>Maleae</taxon>
        <taxon>Malus</taxon>
    </lineage>
</organism>
<dbReference type="Pfam" id="PF20431">
    <property type="entry name" value="E_motif"/>
    <property type="match status" value="1"/>
</dbReference>
<feature type="repeat" description="PPR" evidence="3">
    <location>
        <begin position="286"/>
        <end position="316"/>
    </location>
</feature>
<keyword evidence="4" id="KW-0812">Transmembrane</keyword>
<dbReference type="PANTHER" id="PTHR47926:SF347">
    <property type="entry name" value="PENTATRICOPEPTIDE REPEAT-CONTAINING PROTEIN"/>
    <property type="match status" value="1"/>
</dbReference>
<keyword evidence="2" id="KW-0479">Metal-binding</keyword>
<accession>A0A498I3M6</accession>
<evidence type="ECO:0000256" key="2">
    <source>
        <dbReference type="PROSITE-ProRule" id="PRU00175"/>
    </source>
</evidence>
<dbReference type="Gene3D" id="1.25.40.10">
    <property type="entry name" value="Tetratricopeptide repeat domain"/>
    <property type="match status" value="3"/>
</dbReference>